<sequence>MKTLVLVLGRLAWFVPTIIGLLAIVFFISHVIPADPAAFVAGENATPETIAAIREKLGLDKPLHIQFWHYLVSIAQGDMGRSIYTGRPVAEDLLSRLPATLELAIAAIIVASLIGIPLGVVSALRRNTWLDHGLRVVTIAGLAIASFWFAILLQLFFSMRLGVTPLHGRVEGWGPEPITGFYTIDAIIWQDPEILLDALRHMILPVTTLALPATATIVRFTRAGVLNALQSNYVLYETAMGYPRRLVVWKYVLRNALIGTVTQIGLIFGLLLAGAVVVEAVFDWPGLGLFAVNSILSSDYNAVMGFTLIAGAMFIVVNLLVDILQGMIDPRETR</sequence>
<evidence type="ECO:0000313" key="9">
    <source>
        <dbReference type="EMBL" id="PWS36915.1"/>
    </source>
</evidence>
<evidence type="ECO:0000256" key="6">
    <source>
        <dbReference type="ARBA" id="ARBA00023136"/>
    </source>
</evidence>
<keyword evidence="4 7" id="KW-0812">Transmembrane</keyword>
<feature type="transmembrane region" description="Helical" evidence="7">
    <location>
        <begin position="12"/>
        <end position="32"/>
    </location>
</feature>
<feature type="domain" description="ABC transmembrane type-1" evidence="8">
    <location>
        <begin position="97"/>
        <end position="325"/>
    </location>
</feature>
<dbReference type="PROSITE" id="PS50928">
    <property type="entry name" value="ABC_TM1"/>
    <property type="match status" value="1"/>
</dbReference>
<dbReference type="SUPFAM" id="SSF161098">
    <property type="entry name" value="MetI-like"/>
    <property type="match status" value="1"/>
</dbReference>
<evidence type="ECO:0000256" key="3">
    <source>
        <dbReference type="ARBA" id="ARBA00022475"/>
    </source>
</evidence>
<dbReference type="EMBL" id="QGNA01000002">
    <property type="protein sequence ID" value="PWS36915.1"/>
    <property type="molecule type" value="Genomic_DNA"/>
</dbReference>
<dbReference type="PANTHER" id="PTHR43163:SF6">
    <property type="entry name" value="DIPEPTIDE TRANSPORT SYSTEM PERMEASE PROTEIN DPPB-RELATED"/>
    <property type="match status" value="1"/>
</dbReference>
<keyword evidence="6 7" id="KW-0472">Membrane</keyword>
<dbReference type="GO" id="GO:0071916">
    <property type="term" value="F:dipeptide transmembrane transporter activity"/>
    <property type="evidence" value="ECO:0007669"/>
    <property type="project" value="TreeGrafter"/>
</dbReference>
<name>A0A317FDF6_9PROT</name>
<feature type="transmembrane region" description="Helical" evidence="7">
    <location>
        <begin position="256"/>
        <end position="282"/>
    </location>
</feature>
<comment type="similarity">
    <text evidence="7">Belongs to the binding-protein-dependent transport system permease family.</text>
</comment>
<dbReference type="InterPro" id="IPR035906">
    <property type="entry name" value="MetI-like_sf"/>
</dbReference>
<dbReference type="OrthoDB" id="7834831at2"/>
<comment type="subcellular location">
    <subcellularLocation>
        <location evidence="1 7">Cell membrane</location>
        <topology evidence="1 7">Multi-pass membrane protein</topology>
    </subcellularLocation>
</comment>
<dbReference type="CDD" id="cd06261">
    <property type="entry name" value="TM_PBP2"/>
    <property type="match status" value="1"/>
</dbReference>
<dbReference type="RefSeq" id="WP_109870026.1">
    <property type="nucleotide sequence ID" value="NZ_QGNA01000002.1"/>
</dbReference>
<dbReference type="Pfam" id="PF00528">
    <property type="entry name" value="BPD_transp_1"/>
    <property type="match status" value="1"/>
</dbReference>
<comment type="caution">
    <text evidence="9">The sequence shown here is derived from an EMBL/GenBank/DDBJ whole genome shotgun (WGS) entry which is preliminary data.</text>
</comment>
<proteinExistence type="inferred from homology"/>
<evidence type="ECO:0000256" key="1">
    <source>
        <dbReference type="ARBA" id="ARBA00004651"/>
    </source>
</evidence>
<reference evidence="10" key="1">
    <citation type="submission" date="2018-05" db="EMBL/GenBank/DDBJ databases">
        <authorList>
            <person name="Du Z."/>
            <person name="Wang X."/>
        </authorList>
    </citation>
    <scope>NUCLEOTIDE SEQUENCE [LARGE SCALE GENOMIC DNA]</scope>
    <source>
        <strain evidence="10">CQN31</strain>
    </source>
</reference>
<keyword evidence="2 7" id="KW-0813">Transport</keyword>
<keyword evidence="5 7" id="KW-1133">Transmembrane helix</keyword>
<feature type="transmembrane region" description="Helical" evidence="7">
    <location>
        <begin position="136"/>
        <end position="157"/>
    </location>
</feature>
<dbReference type="Pfam" id="PF19300">
    <property type="entry name" value="BPD_transp_1_N"/>
    <property type="match status" value="1"/>
</dbReference>
<dbReference type="GO" id="GO:0005886">
    <property type="term" value="C:plasma membrane"/>
    <property type="evidence" value="ECO:0007669"/>
    <property type="project" value="UniProtKB-SubCell"/>
</dbReference>
<feature type="transmembrane region" description="Helical" evidence="7">
    <location>
        <begin position="103"/>
        <end position="124"/>
    </location>
</feature>
<feature type="transmembrane region" description="Helical" evidence="7">
    <location>
        <begin position="202"/>
        <end position="221"/>
    </location>
</feature>
<accession>A0A317FDF6</accession>
<evidence type="ECO:0000256" key="7">
    <source>
        <dbReference type="RuleBase" id="RU363032"/>
    </source>
</evidence>
<dbReference type="Gene3D" id="1.10.3720.10">
    <property type="entry name" value="MetI-like"/>
    <property type="match status" value="1"/>
</dbReference>
<protein>
    <submittedName>
        <fullName evidence="9">ABC transporter permease</fullName>
    </submittedName>
</protein>
<dbReference type="InterPro" id="IPR045621">
    <property type="entry name" value="BPD_transp_1_N"/>
</dbReference>
<evidence type="ECO:0000256" key="2">
    <source>
        <dbReference type="ARBA" id="ARBA00022448"/>
    </source>
</evidence>
<dbReference type="PANTHER" id="PTHR43163">
    <property type="entry name" value="DIPEPTIDE TRANSPORT SYSTEM PERMEASE PROTEIN DPPB-RELATED"/>
    <property type="match status" value="1"/>
</dbReference>
<evidence type="ECO:0000256" key="5">
    <source>
        <dbReference type="ARBA" id="ARBA00022989"/>
    </source>
</evidence>
<feature type="transmembrane region" description="Helical" evidence="7">
    <location>
        <begin position="302"/>
        <end position="324"/>
    </location>
</feature>
<evidence type="ECO:0000259" key="8">
    <source>
        <dbReference type="PROSITE" id="PS50928"/>
    </source>
</evidence>
<gene>
    <name evidence="9" type="ORF">DFH01_08460</name>
</gene>
<dbReference type="Proteomes" id="UP000245765">
    <property type="component" value="Unassembled WGS sequence"/>
</dbReference>
<evidence type="ECO:0000256" key="4">
    <source>
        <dbReference type="ARBA" id="ARBA00022692"/>
    </source>
</evidence>
<keyword evidence="10" id="KW-1185">Reference proteome</keyword>
<dbReference type="AlphaFoldDB" id="A0A317FDF6"/>
<organism evidence="9 10">
    <name type="scientific">Falsiroseomonas bella</name>
    <dbReference type="NCBI Taxonomy" id="2184016"/>
    <lineage>
        <taxon>Bacteria</taxon>
        <taxon>Pseudomonadati</taxon>
        <taxon>Pseudomonadota</taxon>
        <taxon>Alphaproteobacteria</taxon>
        <taxon>Acetobacterales</taxon>
        <taxon>Roseomonadaceae</taxon>
        <taxon>Falsiroseomonas</taxon>
    </lineage>
</organism>
<keyword evidence="3" id="KW-1003">Cell membrane</keyword>
<evidence type="ECO:0000313" key="10">
    <source>
        <dbReference type="Proteomes" id="UP000245765"/>
    </source>
</evidence>
<dbReference type="InterPro" id="IPR000515">
    <property type="entry name" value="MetI-like"/>
</dbReference>